<dbReference type="PANTHER" id="PTHR11609:SF5">
    <property type="entry name" value="PHOSPHORIBOSYLAMINOIMIDAZOLE CARBOXYLASE"/>
    <property type="match status" value="1"/>
</dbReference>
<dbReference type="NCBIfam" id="NF004679">
    <property type="entry name" value="PRK06019.1-5"/>
    <property type="match status" value="1"/>
</dbReference>
<dbReference type="GO" id="GO:0046872">
    <property type="term" value="F:metal ion binding"/>
    <property type="evidence" value="ECO:0007669"/>
    <property type="project" value="InterPro"/>
</dbReference>
<dbReference type="GO" id="GO:0005524">
    <property type="term" value="F:ATP binding"/>
    <property type="evidence" value="ECO:0007669"/>
    <property type="project" value="UniProtKB-UniRule"/>
</dbReference>
<comment type="function">
    <text evidence="6">Catalyzes the ATP-dependent conversion of 5-aminoimidazole ribonucleotide (AIR) and HCO(3)- to N5-carboxyaminoimidazole ribonucleotide (N5-CAIR).</text>
</comment>
<evidence type="ECO:0000259" key="7">
    <source>
        <dbReference type="PROSITE" id="PS50975"/>
    </source>
</evidence>
<dbReference type="InterPro" id="IPR016185">
    <property type="entry name" value="PreATP-grasp_dom_sf"/>
</dbReference>
<dbReference type="FunFam" id="3.30.470.20:FF:000029">
    <property type="entry name" value="N5-carboxyaminoimidazole ribonucleotide synthase"/>
    <property type="match status" value="1"/>
</dbReference>
<name>A0A1I1H9P0_9GAMM</name>
<dbReference type="FunFam" id="3.30.1490.20:FF:000015">
    <property type="entry name" value="N5-carboxyaminoimidazole ribonucleotide synthase"/>
    <property type="match status" value="1"/>
</dbReference>
<organism evidence="8 9">
    <name type="scientific">Marinospirillum celere</name>
    <dbReference type="NCBI Taxonomy" id="1122252"/>
    <lineage>
        <taxon>Bacteria</taxon>
        <taxon>Pseudomonadati</taxon>
        <taxon>Pseudomonadota</taxon>
        <taxon>Gammaproteobacteria</taxon>
        <taxon>Oceanospirillales</taxon>
        <taxon>Oceanospirillaceae</taxon>
        <taxon>Marinospirillum</taxon>
    </lineage>
</organism>
<proteinExistence type="inferred from homology"/>
<evidence type="ECO:0000256" key="1">
    <source>
        <dbReference type="ARBA" id="ARBA00022598"/>
    </source>
</evidence>
<dbReference type="GO" id="GO:0006189">
    <property type="term" value="P:'de novo' IMP biosynthetic process"/>
    <property type="evidence" value="ECO:0007669"/>
    <property type="project" value="UniProtKB-UniRule"/>
</dbReference>
<dbReference type="Gene3D" id="3.30.1490.20">
    <property type="entry name" value="ATP-grasp fold, A domain"/>
    <property type="match status" value="1"/>
</dbReference>
<dbReference type="InterPro" id="IPR005875">
    <property type="entry name" value="PurK"/>
</dbReference>
<evidence type="ECO:0000313" key="8">
    <source>
        <dbReference type="EMBL" id="SFC20674.1"/>
    </source>
</evidence>
<comment type="catalytic activity">
    <reaction evidence="5 6">
        <text>5-amino-1-(5-phospho-beta-D-ribosyl)imidazole + hydrogencarbonate + ATP = 5-carboxyamino-1-(5-phospho-D-ribosyl)imidazole + ADP + phosphate + 2 H(+)</text>
        <dbReference type="Rhea" id="RHEA:19317"/>
        <dbReference type="ChEBI" id="CHEBI:15378"/>
        <dbReference type="ChEBI" id="CHEBI:17544"/>
        <dbReference type="ChEBI" id="CHEBI:30616"/>
        <dbReference type="ChEBI" id="CHEBI:43474"/>
        <dbReference type="ChEBI" id="CHEBI:58730"/>
        <dbReference type="ChEBI" id="CHEBI:137981"/>
        <dbReference type="ChEBI" id="CHEBI:456216"/>
        <dbReference type="EC" id="6.3.4.18"/>
    </reaction>
</comment>
<dbReference type="Pfam" id="PF17769">
    <property type="entry name" value="PurK_C"/>
    <property type="match status" value="1"/>
</dbReference>
<dbReference type="SUPFAM" id="SSF52440">
    <property type="entry name" value="PreATP-grasp domain"/>
    <property type="match status" value="1"/>
</dbReference>
<dbReference type="UniPathway" id="UPA00074">
    <property type="reaction ID" value="UER00942"/>
</dbReference>
<evidence type="ECO:0000256" key="5">
    <source>
        <dbReference type="HAMAP-Rule" id="MF_01928"/>
    </source>
</evidence>
<dbReference type="InterPro" id="IPR011761">
    <property type="entry name" value="ATP-grasp"/>
</dbReference>
<dbReference type="InterPro" id="IPR054350">
    <property type="entry name" value="PurT/PurK_preATP-grasp"/>
</dbReference>
<dbReference type="Proteomes" id="UP000199058">
    <property type="component" value="Unassembled WGS sequence"/>
</dbReference>
<dbReference type="Gene3D" id="3.40.50.20">
    <property type="match status" value="1"/>
</dbReference>
<comment type="function">
    <text evidence="5">Catalyzes the ATP-dependent conversion of 5-aminoimidazole ribonucleotide (AIR) and HCO(3)(-) to N5-carboxyaminoimidazole ribonucleotide (N5-CAIR).</text>
</comment>
<evidence type="ECO:0000256" key="3">
    <source>
        <dbReference type="ARBA" id="ARBA00022755"/>
    </source>
</evidence>
<evidence type="ECO:0000256" key="4">
    <source>
        <dbReference type="ARBA" id="ARBA00022840"/>
    </source>
</evidence>
<dbReference type="GO" id="GO:0034028">
    <property type="term" value="F:5-(carboxyamino)imidazole ribonucleotide synthase activity"/>
    <property type="evidence" value="ECO:0007669"/>
    <property type="project" value="UniProtKB-UniRule"/>
</dbReference>
<feature type="binding site" evidence="5">
    <location>
        <begin position="144"/>
        <end position="150"/>
    </location>
    <ligand>
        <name>ATP</name>
        <dbReference type="ChEBI" id="CHEBI:30616"/>
    </ligand>
</feature>
<keyword evidence="1 5" id="KW-0436">Ligase</keyword>
<feature type="domain" description="ATP-grasp" evidence="7">
    <location>
        <begin position="99"/>
        <end position="290"/>
    </location>
</feature>
<dbReference type="STRING" id="1122252.SAMN05660443_1886"/>
<dbReference type="EMBL" id="FOLH01000003">
    <property type="protein sequence ID" value="SFC20674.1"/>
    <property type="molecule type" value="Genomic_DNA"/>
</dbReference>
<evidence type="ECO:0000256" key="6">
    <source>
        <dbReference type="RuleBase" id="RU361200"/>
    </source>
</evidence>
<dbReference type="NCBIfam" id="TIGR01161">
    <property type="entry name" value="purK"/>
    <property type="match status" value="1"/>
</dbReference>
<dbReference type="Gene3D" id="3.30.470.20">
    <property type="entry name" value="ATP-grasp fold, B domain"/>
    <property type="match status" value="1"/>
</dbReference>
<dbReference type="InterPro" id="IPR011054">
    <property type="entry name" value="Rudment_hybrid_motif"/>
</dbReference>
<keyword evidence="2 5" id="KW-0547">Nucleotide-binding</keyword>
<protein>
    <recommendedName>
        <fullName evidence="5 6">N5-carboxyaminoimidazole ribonucleotide synthase</fullName>
        <shortName evidence="5 6">N5-CAIR synthase</shortName>
        <ecNumber evidence="5 6">6.3.4.18</ecNumber>
    </recommendedName>
    <alternativeName>
        <fullName evidence="5 6">5-(carboxyamino)imidazole ribonucleotide synthetase</fullName>
    </alternativeName>
</protein>
<sequence length="380" mass="41525">MQVGILGAGQLGQMLALAGYPLGQRFVFLDTGGSPSADIGSILVDPDNQQLESFLGQVDRVTYEFEHLPVDLVREIEKHKPVFPCSRALEICQNRGLEKALFTRLGIPTPEYRLVQSADELEKATRELGQEGQRPVVAKSVTEGYDGKGQAVLRSPEDAAAAWKAIGHPQLIVEAFVDFVREVSMIAVRGQKGEVAFYPMAENHHVEGILRYSLAPLPDLDAAIQQQAENYIQALLQELNYVGVLTLELFQKADGTLVANEMAPRVHNSGHWTQNGAVTSQFENHLRAVAGLPLGSTRALHPTCMLNLIAKTPDLNLVLADENAHLHLYGKEERAGRKLGHINLVGEDALSLVEAVKTLAQALPEAPEPYFSFVSNSECL</sequence>
<dbReference type="GO" id="GO:0005829">
    <property type="term" value="C:cytosol"/>
    <property type="evidence" value="ECO:0007669"/>
    <property type="project" value="TreeGrafter"/>
</dbReference>
<keyword evidence="9" id="KW-1185">Reference proteome</keyword>
<dbReference type="InterPro" id="IPR013815">
    <property type="entry name" value="ATP_grasp_subdomain_1"/>
</dbReference>
<dbReference type="InterPro" id="IPR040686">
    <property type="entry name" value="PurK_C"/>
</dbReference>
<reference evidence="8 9" key="1">
    <citation type="submission" date="2016-10" db="EMBL/GenBank/DDBJ databases">
        <authorList>
            <person name="de Groot N.N."/>
        </authorList>
    </citation>
    <scope>NUCLEOTIDE SEQUENCE [LARGE SCALE GENOMIC DNA]</scope>
    <source>
        <strain evidence="8 9">DSM 18438</strain>
    </source>
</reference>
<dbReference type="Pfam" id="PF02222">
    <property type="entry name" value="ATP-grasp"/>
    <property type="match status" value="1"/>
</dbReference>
<dbReference type="SUPFAM" id="SSF51246">
    <property type="entry name" value="Rudiment single hybrid motif"/>
    <property type="match status" value="1"/>
</dbReference>
<evidence type="ECO:0000256" key="2">
    <source>
        <dbReference type="ARBA" id="ARBA00022741"/>
    </source>
</evidence>
<evidence type="ECO:0000313" key="9">
    <source>
        <dbReference type="Proteomes" id="UP000199058"/>
    </source>
</evidence>
<keyword evidence="3 5" id="KW-0658">Purine biosynthesis</keyword>
<dbReference type="PANTHER" id="PTHR11609">
    <property type="entry name" value="PURINE BIOSYNTHESIS PROTEIN 6/7, PUR6/7"/>
    <property type="match status" value="1"/>
</dbReference>
<accession>A0A1I1H9P0</accession>
<feature type="binding site" evidence="5">
    <location>
        <position position="205"/>
    </location>
    <ligand>
        <name>ATP</name>
        <dbReference type="ChEBI" id="CHEBI:30616"/>
    </ligand>
</feature>
<feature type="binding site" evidence="5">
    <location>
        <begin position="260"/>
        <end position="261"/>
    </location>
    <ligand>
        <name>ATP</name>
        <dbReference type="ChEBI" id="CHEBI:30616"/>
    </ligand>
</feature>
<comment type="pathway">
    <text evidence="5 6">Purine metabolism; IMP biosynthesis via de novo pathway; 5-amino-1-(5-phospho-D-ribosyl)imidazole-4-carboxylate from 5-amino-1-(5-phospho-D-ribosyl)imidazole (N5-CAIR route): step 1/2.</text>
</comment>
<comment type="subunit">
    <text evidence="5 6">Homodimer.</text>
</comment>
<dbReference type="GO" id="GO:0004638">
    <property type="term" value="F:phosphoribosylaminoimidazole carboxylase activity"/>
    <property type="evidence" value="ECO:0007669"/>
    <property type="project" value="InterPro"/>
</dbReference>
<comment type="similarity">
    <text evidence="5 6">Belongs to the PurK/PurT family.</text>
</comment>
<dbReference type="Pfam" id="PF22660">
    <property type="entry name" value="RS_preATP-grasp-like"/>
    <property type="match status" value="1"/>
</dbReference>
<dbReference type="HAMAP" id="MF_01928">
    <property type="entry name" value="PurK"/>
    <property type="match status" value="1"/>
</dbReference>
<feature type="binding site" evidence="5">
    <location>
        <position position="139"/>
    </location>
    <ligand>
        <name>ATP</name>
        <dbReference type="ChEBI" id="CHEBI:30616"/>
    </ligand>
</feature>
<dbReference type="InterPro" id="IPR003135">
    <property type="entry name" value="ATP-grasp_carboxylate-amine"/>
</dbReference>
<feature type="binding site" evidence="5">
    <location>
        <position position="95"/>
    </location>
    <ligand>
        <name>ATP</name>
        <dbReference type="ChEBI" id="CHEBI:30616"/>
    </ligand>
</feature>
<gene>
    <name evidence="5 6" type="primary">purK</name>
    <name evidence="8" type="ORF">SAMN05660443_1886</name>
</gene>
<dbReference type="AlphaFoldDB" id="A0A1I1H9P0"/>
<keyword evidence="4 5" id="KW-0067">ATP-binding</keyword>
<feature type="binding site" evidence="5">
    <location>
        <begin position="174"/>
        <end position="177"/>
    </location>
    <ligand>
        <name>ATP</name>
        <dbReference type="ChEBI" id="CHEBI:30616"/>
    </ligand>
</feature>
<dbReference type="SUPFAM" id="SSF56059">
    <property type="entry name" value="Glutathione synthetase ATP-binding domain-like"/>
    <property type="match status" value="1"/>
</dbReference>
<dbReference type="RefSeq" id="WP_091962498.1">
    <property type="nucleotide sequence ID" value="NZ_FOLH01000003.1"/>
</dbReference>
<feature type="binding site" evidence="5">
    <location>
        <position position="182"/>
    </location>
    <ligand>
        <name>ATP</name>
        <dbReference type="ChEBI" id="CHEBI:30616"/>
    </ligand>
</feature>
<dbReference type="EC" id="6.3.4.18" evidence="5 6"/>
<dbReference type="PROSITE" id="PS50975">
    <property type="entry name" value="ATP_GRASP"/>
    <property type="match status" value="1"/>
</dbReference>
<dbReference type="OrthoDB" id="9804625at2"/>